<gene>
    <name evidence="2" type="ORF">MYCFIDRAFT_136435</name>
</gene>
<evidence type="ECO:0000256" key="1">
    <source>
        <dbReference type="SAM" id="Phobius"/>
    </source>
</evidence>
<keyword evidence="1" id="KW-1133">Transmembrane helix</keyword>
<feature type="transmembrane region" description="Helical" evidence="1">
    <location>
        <begin position="72"/>
        <end position="92"/>
    </location>
</feature>
<accession>M3AEH3</accession>
<name>M3AEH3_PSEFD</name>
<protein>
    <recommendedName>
        <fullName evidence="4">AB hydrolase-1 domain-containing protein</fullName>
    </recommendedName>
</protein>
<sequence length="411" mass="46096">MRLYHALTRSRGSITNAYLRPARTISSCRIHATQPATITSCLGVGRKRTQDARPRCQRYAPISRRSFFSESLPAVLVPPAVFLSLLVGLWTYKCIMTVLFQDKIIYMPYMPPFARSEKMEDYTAICKPVEWESLHVKSLDGTKIALAVGRLPERTCTDSAVQGKKRRIAIAYFHGNGSSIPPRLPLMSGTLKAIERASPDSDVEFVIVALSYRGYWTSSGRASQAGIEKDAQAMLQWIQKTYEGAGVDLQIMLWGQSIGSGVASTAAATYVTDRARDKPPLTALLLETPFTSIKSMLLALYPQKWLPYKYLWPFLWNHWDSEVALQRIAEADLRPEILLLPATRDEVVPRDEVDKLESICKELGLPMKRKDIIGALHFEATVRTDGQEAVARFVADTIRSRESRAGTSRVR</sequence>
<dbReference type="GO" id="GO:0016020">
    <property type="term" value="C:membrane"/>
    <property type="evidence" value="ECO:0007669"/>
    <property type="project" value="TreeGrafter"/>
</dbReference>
<evidence type="ECO:0000313" key="2">
    <source>
        <dbReference type="EMBL" id="EME82996.1"/>
    </source>
</evidence>
<reference evidence="2 3" key="1">
    <citation type="journal article" date="2012" name="PLoS Pathog.">
        <title>Diverse lifestyles and strategies of plant pathogenesis encoded in the genomes of eighteen Dothideomycetes fungi.</title>
        <authorList>
            <person name="Ohm R.A."/>
            <person name="Feau N."/>
            <person name="Henrissat B."/>
            <person name="Schoch C.L."/>
            <person name="Horwitz B.A."/>
            <person name="Barry K.W."/>
            <person name="Condon B.J."/>
            <person name="Copeland A.C."/>
            <person name="Dhillon B."/>
            <person name="Glaser F."/>
            <person name="Hesse C.N."/>
            <person name="Kosti I."/>
            <person name="LaButti K."/>
            <person name="Lindquist E.A."/>
            <person name="Lucas S."/>
            <person name="Salamov A.A."/>
            <person name="Bradshaw R.E."/>
            <person name="Ciuffetti L."/>
            <person name="Hamelin R.C."/>
            <person name="Kema G.H.J."/>
            <person name="Lawrence C."/>
            <person name="Scott J.A."/>
            <person name="Spatafora J.W."/>
            <person name="Turgeon B.G."/>
            <person name="de Wit P.J.G.M."/>
            <person name="Zhong S."/>
            <person name="Goodwin S.B."/>
            <person name="Grigoriev I.V."/>
        </authorList>
    </citation>
    <scope>NUCLEOTIDE SEQUENCE [LARGE SCALE GENOMIC DNA]</scope>
    <source>
        <strain evidence="2 3">CIRAD86</strain>
    </source>
</reference>
<dbReference type="PANTHER" id="PTHR12277">
    <property type="entry name" value="ALPHA/BETA HYDROLASE DOMAIN-CONTAINING PROTEIN"/>
    <property type="match status" value="1"/>
</dbReference>
<dbReference type="GO" id="GO:0008474">
    <property type="term" value="F:palmitoyl-(protein) hydrolase activity"/>
    <property type="evidence" value="ECO:0007669"/>
    <property type="project" value="TreeGrafter"/>
</dbReference>
<evidence type="ECO:0008006" key="4">
    <source>
        <dbReference type="Google" id="ProtNLM"/>
    </source>
</evidence>
<dbReference type="eggNOG" id="KOG4391">
    <property type="taxonomic scope" value="Eukaryota"/>
</dbReference>
<keyword evidence="3" id="KW-1185">Reference proteome</keyword>
<dbReference type="Gene3D" id="3.40.50.1820">
    <property type="entry name" value="alpha/beta hydrolase"/>
    <property type="match status" value="1"/>
</dbReference>
<dbReference type="Proteomes" id="UP000016932">
    <property type="component" value="Unassembled WGS sequence"/>
</dbReference>
<dbReference type="OrthoDB" id="10249433at2759"/>
<keyword evidence="1" id="KW-0472">Membrane</keyword>
<dbReference type="InterPro" id="IPR029058">
    <property type="entry name" value="AB_hydrolase_fold"/>
</dbReference>
<dbReference type="AlphaFoldDB" id="M3AEH3"/>
<dbReference type="EMBL" id="KB446558">
    <property type="protein sequence ID" value="EME82996.1"/>
    <property type="molecule type" value="Genomic_DNA"/>
</dbReference>
<keyword evidence="1" id="KW-0812">Transmembrane</keyword>
<dbReference type="KEGG" id="pfj:MYCFIDRAFT_136435"/>
<dbReference type="HOGENOM" id="CLU_043841_1_0_1"/>
<proteinExistence type="predicted"/>
<dbReference type="PANTHER" id="PTHR12277:SF64">
    <property type="entry name" value="SUPERFAMILY HYDROLASE, PUTATIVE (AFU_ORTHOLOGUE AFUA_3G01760)-RELATED"/>
    <property type="match status" value="1"/>
</dbReference>
<dbReference type="RefSeq" id="XP_007926352.1">
    <property type="nucleotide sequence ID" value="XM_007928161.1"/>
</dbReference>
<dbReference type="SUPFAM" id="SSF53474">
    <property type="entry name" value="alpha/beta-Hydrolases"/>
    <property type="match status" value="1"/>
</dbReference>
<evidence type="ECO:0000313" key="3">
    <source>
        <dbReference type="Proteomes" id="UP000016932"/>
    </source>
</evidence>
<dbReference type="GeneID" id="19331018"/>
<dbReference type="VEuPathDB" id="FungiDB:MYCFIDRAFT_136435"/>
<organism evidence="2 3">
    <name type="scientific">Pseudocercospora fijiensis (strain CIRAD86)</name>
    <name type="common">Black leaf streak disease fungus</name>
    <name type="synonym">Mycosphaerella fijiensis</name>
    <dbReference type="NCBI Taxonomy" id="383855"/>
    <lineage>
        <taxon>Eukaryota</taxon>
        <taxon>Fungi</taxon>
        <taxon>Dikarya</taxon>
        <taxon>Ascomycota</taxon>
        <taxon>Pezizomycotina</taxon>
        <taxon>Dothideomycetes</taxon>
        <taxon>Dothideomycetidae</taxon>
        <taxon>Mycosphaerellales</taxon>
        <taxon>Mycosphaerellaceae</taxon>
        <taxon>Pseudocercospora</taxon>
    </lineage>
</organism>